<dbReference type="PANTHER" id="PTHR24006">
    <property type="entry name" value="UBIQUITIN CARBOXYL-TERMINAL HYDROLASE"/>
    <property type="match status" value="1"/>
</dbReference>
<evidence type="ECO:0000259" key="17">
    <source>
        <dbReference type="PROSITE" id="PS50030"/>
    </source>
</evidence>
<evidence type="ECO:0000256" key="7">
    <source>
        <dbReference type="ARBA" id="ARBA00022786"/>
    </source>
</evidence>
<feature type="compositionally biased region" description="Low complexity" evidence="16">
    <location>
        <begin position="849"/>
        <end position="861"/>
    </location>
</feature>
<feature type="active site" description="Proton acceptor" evidence="11">
    <location>
        <position position="826"/>
    </location>
</feature>
<dbReference type="Proteomes" id="UP000828236">
    <property type="component" value="Unassembled WGS sequence"/>
</dbReference>
<evidence type="ECO:0000256" key="2">
    <source>
        <dbReference type="ARBA" id="ARBA00009085"/>
    </source>
</evidence>
<feature type="domain" description="UBP-type" evidence="19">
    <location>
        <begin position="188"/>
        <end position="296"/>
    </location>
</feature>
<keyword evidence="10 13" id="KW-0862">Zinc</keyword>
<dbReference type="InterPro" id="IPR038765">
    <property type="entry name" value="Papain-like_cys_pep_sf"/>
</dbReference>
<dbReference type="InterPro" id="IPR050164">
    <property type="entry name" value="Peptidase_C19"/>
</dbReference>
<evidence type="ECO:0000256" key="14">
    <source>
        <dbReference type="PROSITE-ProRule" id="PRU00502"/>
    </source>
</evidence>
<comment type="catalytic activity">
    <reaction evidence="1 15">
        <text>Thiol-dependent hydrolysis of ester, thioester, amide, peptide and isopeptide bonds formed by the C-terminal Gly of ubiquitin (a 76-residue protein attached to proteins as an intracellular targeting signal).</text>
        <dbReference type="EC" id="3.4.19.12"/>
    </reaction>
</comment>
<accession>A0A9D4NXY3</accession>
<dbReference type="Gene3D" id="3.90.70.10">
    <property type="entry name" value="Cysteine proteinases"/>
    <property type="match status" value="2"/>
</dbReference>
<sequence length="900" mass="102123">MAANNDDQQQQPSIPITSGRLDLIVPHLSDIRIPNTTDKIYKDECVYCFDTPNSPDGIYICMKTFLGLGRRFVPFHHAHTGSAVYLNIRRKTIPVKNDFRNDDKSKITKLAINVEGGFQTDDNKLEHQEYNSIVIMPDFVEISLDLNGSPELPDKVVMAVSGILSAESASRLAELESLENTWDGEKRSVSKHSESLIQMDNGVRIPPSGWKCQNCDMREGLWLNLTDGSIGCGRKYFDGTGGNNHAAEHYDQTKYPLVVKLGTITPNGADVYSYDEDAMVLDPNLDKHLAHFGINISDCRKTEKSMLEMEIDLNKRFDEWSIIQEDGLELKPLFGPGFTGMANLGNSCYLNSVMQMLFSIPDFIREYYRADKAIQYQKSNRIDPAGDLRTQLMRLASGLLSGEYSLFSENLNEQIGIGPQLFKNLIGRNHQEFMSKRQQDAQEFLLYVIEQIEKIHHSEQSRGRNLSTEPPGDCFKFEIEQRVECGESGKVKYTNRQESHLSLPVTDVPIQNKAEYDAYLALKQQAESNGEKLDSSHTVHPIIKLTDCVENFAAKVRIDEFYSSAVNRKTFATMTSRFRTFPDYLLIHLKKFTLNENWTPKKLDLSMDVPDYLDLEMFRAQGKQSDEEELPDDALDSNENLQGGNNANVPAFEFNQEYLRQLIDMGFPVEACKRALYHTQNEGTEQATSWILEHLDDPTTMEPFEIPSSSGGSSHSQGGQTCNASGQLPKNEIEPQALQMLQDMGIPEQYACLALKINNNQTERAIEWYFSNEHQMEMIEREELAKQTPSTDNQQQQHQHSIKDGVGRYELVGFISHMGQSTFCGHYVVHLKKTLPSKTMNTSETIDASQTQNTSSSSSSSTEDKIKAEQQWVIFNDNKVAISERPPKQFAYIYLYRRSK</sequence>
<dbReference type="Gene3D" id="1.10.8.10">
    <property type="entry name" value="DNA helicase RuvA subunit, C-terminal domain"/>
    <property type="match status" value="1"/>
</dbReference>
<feature type="domain" description="UBA" evidence="17">
    <location>
        <begin position="653"/>
        <end position="694"/>
    </location>
</feature>
<dbReference type="Pfam" id="PF02148">
    <property type="entry name" value="zf-UBP"/>
    <property type="match status" value="1"/>
</dbReference>
<dbReference type="InterPro" id="IPR016652">
    <property type="entry name" value="Ubiquitinyl_hydrolase"/>
</dbReference>
<dbReference type="PROSITE" id="PS50271">
    <property type="entry name" value="ZF_UBP"/>
    <property type="match status" value="1"/>
</dbReference>
<feature type="binding site" evidence="12">
    <location>
        <position position="274"/>
    </location>
    <ligand>
        <name>substrate</name>
    </ligand>
</feature>
<comment type="similarity">
    <text evidence="2 15">Belongs to the peptidase C19 family.</text>
</comment>
<dbReference type="SUPFAM" id="SSF57850">
    <property type="entry name" value="RING/U-box"/>
    <property type="match status" value="1"/>
</dbReference>
<feature type="binding site" evidence="13">
    <location>
        <position position="232"/>
    </location>
    <ligand>
        <name>Zn(2+)</name>
        <dbReference type="ChEBI" id="CHEBI:29105"/>
    </ligand>
</feature>
<dbReference type="Pfam" id="PF00443">
    <property type="entry name" value="UCH"/>
    <property type="match status" value="1"/>
</dbReference>
<feature type="binding site" evidence="12">
    <location>
        <position position="272"/>
    </location>
    <ligand>
        <name>substrate</name>
    </ligand>
</feature>
<dbReference type="InterPro" id="IPR001394">
    <property type="entry name" value="Peptidase_C19_UCH"/>
</dbReference>
<dbReference type="InterPro" id="IPR001607">
    <property type="entry name" value="Znf_UBP"/>
</dbReference>
<dbReference type="AlphaFoldDB" id="A0A9D4NXY3"/>
<dbReference type="GO" id="GO:0005829">
    <property type="term" value="C:cytosol"/>
    <property type="evidence" value="ECO:0007669"/>
    <property type="project" value="TreeGrafter"/>
</dbReference>
<evidence type="ECO:0000256" key="1">
    <source>
        <dbReference type="ARBA" id="ARBA00000707"/>
    </source>
</evidence>
<dbReference type="InterPro" id="IPR009060">
    <property type="entry name" value="UBA-like_sf"/>
</dbReference>
<feature type="compositionally biased region" description="Low complexity" evidence="16">
    <location>
        <begin position="708"/>
        <end position="720"/>
    </location>
</feature>
<dbReference type="FunFam" id="3.30.40.10:FF:000026">
    <property type="entry name" value="Ubiquitin carboxyl-terminal hydrolase"/>
    <property type="match status" value="1"/>
</dbReference>
<gene>
    <name evidence="20" type="ORF">HUG17_8388</name>
</gene>
<evidence type="ECO:0000313" key="20">
    <source>
        <dbReference type="EMBL" id="KAH7640919.1"/>
    </source>
</evidence>
<name>A0A9D4NXY3_DERFA</name>
<feature type="binding site" evidence="12">
    <location>
        <position position="277"/>
    </location>
    <ligand>
        <name>substrate</name>
    </ligand>
</feature>
<dbReference type="InterPro" id="IPR041432">
    <property type="entry name" value="UBP13_Znf-UBP_var"/>
</dbReference>
<keyword evidence="6 14" id="KW-0863">Zinc-finger</keyword>
<reference evidence="20" key="1">
    <citation type="submission" date="2020-06" db="EMBL/GenBank/DDBJ databases">
        <authorList>
            <person name="Ji K."/>
            <person name="Li J."/>
        </authorList>
    </citation>
    <scope>NUCLEOTIDE SEQUENCE</scope>
    <source>
        <strain evidence="20">JKM2019</strain>
        <tissue evidence="20">Whole body</tissue>
    </source>
</reference>
<evidence type="ECO:0000256" key="10">
    <source>
        <dbReference type="ARBA" id="ARBA00022833"/>
    </source>
</evidence>
<evidence type="ECO:0000256" key="6">
    <source>
        <dbReference type="ARBA" id="ARBA00022771"/>
    </source>
</evidence>
<feature type="region of interest" description="Disordered" evidence="16">
    <location>
        <begin position="842"/>
        <end position="863"/>
    </location>
</feature>
<keyword evidence="8 15" id="KW-0378">Hydrolase</keyword>
<evidence type="ECO:0000256" key="9">
    <source>
        <dbReference type="ARBA" id="ARBA00022807"/>
    </source>
</evidence>
<evidence type="ECO:0000256" key="3">
    <source>
        <dbReference type="ARBA" id="ARBA00022670"/>
    </source>
</evidence>
<feature type="domain" description="UBA" evidence="17">
    <location>
        <begin position="732"/>
        <end position="772"/>
    </location>
</feature>
<comment type="caution">
    <text evidence="20">The sequence shown here is derived from an EMBL/GenBank/DDBJ whole genome shotgun (WGS) entry which is preliminary data.</text>
</comment>
<dbReference type="InterPro" id="IPR013083">
    <property type="entry name" value="Znf_RING/FYVE/PHD"/>
</dbReference>
<feature type="binding site" evidence="12">
    <location>
        <begin position="234"/>
        <end position="237"/>
    </location>
    <ligand>
        <name>substrate</name>
    </ligand>
</feature>
<evidence type="ECO:0000256" key="16">
    <source>
        <dbReference type="SAM" id="MobiDB-lite"/>
    </source>
</evidence>
<evidence type="ECO:0000259" key="18">
    <source>
        <dbReference type="PROSITE" id="PS50235"/>
    </source>
</evidence>
<organism evidence="20">
    <name type="scientific">Dermatophagoides farinae</name>
    <name type="common">American house dust mite</name>
    <dbReference type="NCBI Taxonomy" id="6954"/>
    <lineage>
        <taxon>Eukaryota</taxon>
        <taxon>Metazoa</taxon>
        <taxon>Ecdysozoa</taxon>
        <taxon>Arthropoda</taxon>
        <taxon>Chelicerata</taxon>
        <taxon>Arachnida</taxon>
        <taxon>Acari</taxon>
        <taxon>Acariformes</taxon>
        <taxon>Sarcoptiformes</taxon>
        <taxon>Astigmata</taxon>
        <taxon>Psoroptidia</taxon>
        <taxon>Analgoidea</taxon>
        <taxon>Pyroglyphidae</taxon>
        <taxon>Dermatophagoidinae</taxon>
        <taxon>Dermatophagoides</taxon>
    </lineage>
</organism>
<evidence type="ECO:0000256" key="11">
    <source>
        <dbReference type="PIRSR" id="PIRSR016308-1"/>
    </source>
</evidence>
<evidence type="ECO:0000256" key="4">
    <source>
        <dbReference type="ARBA" id="ARBA00022723"/>
    </source>
</evidence>
<feature type="binding site" evidence="13">
    <location>
        <position position="245"/>
    </location>
    <ligand>
        <name>Zn(2+)</name>
        <dbReference type="ChEBI" id="CHEBI:29105"/>
    </ligand>
</feature>
<feature type="binding site" evidence="13">
    <location>
        <position position="212"/>
    </location>
    <ligand>
        <name>Zn(2+)</name>
        <dbReference type="ChEBI" id="CHEBI:29105"/>
    </ligand>
</feature>
<evidence type="ECO:0000256" key="5">
    <source>
        <dbReference type="ARBA" id="ARBA00022737"/>
    </source>
</evidence>
<reference evidence="20" key="2">
    <citation type="journal article" date="2021" name="World Allergy Organ. J.">
        <title>Chromosome-level assembly of Dermatophagoides farinae genome and transcriptome reveals two novel allergens Der f 37 and Der f 39.</title>
        <authorList>
            <person name="Chen J."/>
            <person name="Cai Z."/>
            <person name="Fan D."/>
            <person name="Hu J."/>
            <person name="Hou Y."/>
            <person name="He Y."/>
            <person name="Zhang Z."/>
            <person name="Zhao Z."/>
            <person name="Gao P."/>
            <person name="Hu W."/>
            <person name="Sun J."/>
            <person name="Li J."/>
            <person name="Ji K."/>
        </authorList>
    </citation>
    <scope>NUCLEOTIDE SEQUENCE</scope>
    <source>
        <strain evidence="20">JKM2019</strain>
    </source>
</reference>
<dbReference type="CDD" id="cd02658">
    <property type="entry name" value="Peptidase_C19B"/>
    <property type="match status" value="1"/>
</dbReference>
<dbReference type="PROSITE" id="PS00972">
    <property type="entry name" value="USP_1"/>
    <property type="match status" value="1"/>
</dbReference>
<keyword evidence="3 15" id="KW-0645">Protease</keyword>
<feature type="binding site" evidence="13">
    <location>
        <position position="215"/>
    </location>
    <ligand>
        <name>Zn(2+)</name>
        <dbReference type="ChEBI" id="CHEBI:29105"/>
    </ligand>
</feature>
<evidence type="ECO:0000256" key="12">
    <source>
        <dbReference type="PIRSR" id="PIRSR016308-2"/>
    </source>
</evidence>
<dbReference type="PANTHER" id="PTHR24006:SF664">
    <property type="entry name" value="UBIQUITIN CARBOXYL-TERMINAL HYDROLASE"/>
    <property type="match status" value="1"/>
</dbReference>
<dbReference type="SMART" id="SM00290">
    <property type="entry name" value="ZnF_UBP"/>
    <property type="match status" value="1"/>
</dbReference>
<dbReference type="InterPro" id="IPR015940">
    <property type="entry name" value="UBA"/>
</dbReference>
<keyword evidence="9 15" id="KW-0788">Thiol protease</keyword>
<evidence type="ECO:0000256" key="13">
    <source>
        <dbReference type="PIRSR" id="PIRSR016308-3"/>
    </source>
</evidence>
<dbReference type="InterPro" id="IPR028889">
    <property type="entry name" value="USP"/>
</dbReference>
<dbReference type="PROSITE" id="PS50030">
    <property type="entry name" value="UBA"/>
    <property type="match status" value="2"/>
</dbReference>
<dbReference type="SMART" id="SM00165">
    <property type="entry name" value="UBA"/>
    <property type="match status" value="2"/>
</dbReference>
<evidence type="ECO:0000259" key="19">
    <source>
        <dbReference type="PROSITE" id="PS50271"/>
    </source>
</evidence>
<dbReference type="SUPFAM" id="SSF46934">
    <property type="entry name" value="UBA-like"/>
    <property type="match status" value="1"/>
</dbReference>
<dbReference type="GO" id="GO:0005634">
    <property type="term" value="C:nucleus"/>
    <property type="evidence" value="ECO:0007669"/>
    <property type="project" value="TreeGrafter"/>
</dbReference>
<protein>
    <recommendedName>
        <fullName evidence="15">Ubiquitin carboxyl-terminal hydrolase</fullName>
        <ecNumber evidence="15">3.4.19.12</ecNumber>
    </recommendedName>
</protein>
<dbReference type="PIRSF" id="PIRSF016308">
    <property type="entry name" value="UBP"/>
    <property type="match status" value="1"/>
</dbReference>
<dbReference type="EC" id="3.4.19.12" evidence="15"/>
<evidence type="ECO:0000256" key="8">
    <source>
        <dbReference type="ARBA" id="ARBA00022801"/>
    </source>
</evidence>
<dbReference type="Pfam" id="PF17807">
    <property type="entry name" value="zf-UBP_var"/>
    <property type="match status" value="1"/>
</dbReference>
<feature type="active site" description="Nucleophile" evidence="11">
    <location>
        <position position="348"/>
    </location>
</feature>
<dbReference type="EMBL" id="SDOV01000005">
    <property type="protein sequence ID" value="KAH7640919.1"/>
    <property type="molecule type" value="Genomic_DNA"/>
</dbReference>
<dbReference type="PROSITE" id="PS50235">
    <property type="entry name" value="USP_3"/>
    <property type="match status" value="1"/>
</dbReference>
<dbReference type="GO" id="GO:0016579">
    <property type="term" value="P:protein deubiquitination"/>
    <property type="evidence" value="ECO:0007669"/>
    <property type="project" value="InterPro"/>
</dbReference>
<dbReference type="InterPro" id="IPR018200">
    <property type="entry name" value="USP_CS"/>
</dbReference>
<evidence type="ECO:0000256" key="15">
    <source>
        <dbReference type="RuleBase" id="RU366025"/>
    </source>
</evidence>
<keyword evidence="5" id="KW-0677">Repeat</keyword>
<feature type="domain" description="USP" evidence="18">
    <location>
        <begin position="339"/>
        <end position="899"/>
    </location>
</feature>
<dbReference type="Pfam" id="PF00627">
    <property type="entry name" value="UBA"/>
    <property type="match status" value="1"/>
</dbReference>
<dbReference type="PROSITE" id="PS00973">
    <property type="entry name" value="USP_2"/>
    <property type="match status" value="1"/>
</dbReference>
<dbReference type="GO" id="GO:0008270">
    <property type="term" value="F:zinc ion binding"/>
    <property type="evidence" value="ECO:0007669"/>
    <property type="project" value="UniProtKB-KW"/>
</dbReference>
<dbReference type="GO" id="GO:0006508">
    <property type="term" value="P:proteolysis"/>
    <property type="evidence" value="ECO:0007669"/>
    <property type="project" value="UniProtKB-KW"/>
</dbReference>
<dbReference type="SUPFAM" id="SSF54001">
    <property type="entry name" value="Cysteine proteinases"/>
    <property type="match status" value="1"/>
</dbReference>
<feature type="binding site" evidence="12">
    <location>
        <position position="222"/>
    </location>
    <ligand>
        <name>substrate</name>
    </ligand>
</feature>
<keyword evidence="7 15" id="KW-0833">Ubl conjugation pathway</keyword>
<feature type="region of interest" description="Disordered" evidence="16">
    <location>
        <begin position="700"/>
        <end position="728"/>
    </location>
</feature>
<keyword evidence="4 13" id="KW-0479">Metal-binding</keyword>
<proteinExistence type="inferred from homology"/>
<dbReference type="GO" id="GO:0004843">
    <property type="term" value="F:cysteine-type deubiquitinase activity"/>
    <property type="evidence" value="ECO:0007669"/>
    <property type="project" value="UniProtKB-UniRule"/>
</dbReference>
<dbReference type="OrthoDB" id="361536at2759"/>
<dbReference type="CDD" id="cd14294">
    <property type="entry name" value="UBA1_UBP5_like"/>
    <property type="match status" value="1"/>
</dbReference>
<dbReference type="Gene3D" id="3.30.40.10">
    <property type="entry name" value="Zinc/RING finger domain, C3HC4 (zinc finger)"/>
    <property type="match status" value="2"/>
</dbReference>